<dbReference type="Proteomes" id="UP000289952">
    <property type="component" value="Chromosome"/>
</dbReference>
<organism evidence="5 6">
    <name type="scientific">Mycoplasmopsis bovirhinis</name>
    <dbReference type="NCBI Taxonomy" id="29553"/>
    <lineage>
        <taxon>Bacteria</taxon>
        <taxon>Bacillati</taxon>
        <taxon>Mycoplasmatota</taxon>
        <taxon>Mycoplasmoidales</taxon>
        <taxon>Metamycoplasmataceae</taxon>
        <taxon>Mycoplasmopsis</taxon>
    </lineage>
</organism>
<keyword evidence="6" id="KW-1185">Reference proteome</keyword>
<dbReference type="PRINTS" id="PR00840">
    <property type="entry name" value="Y06768FAMILY"/>
</dbReference>
<dbReference type="OrthoDB" id="393864at2"/>
<feature type="chain" id="PRO_5019458660" evidence="3">
    <location>
        <begin position="20"/>
        <end position="757"/>
    </location>
</feature>
<protein>
    <submittedName>
        <fullName evidence="5">Membrane-associated lipoprotein</fullName>
    </submittedName>
</protein>
<keyword evidence="5" id="KW-0449">Lipoprotein</keyword>
<evidence type="ECO:0000256" key="2">
    <source>
        <dbReference type="SAM" id="MobiDB-lite"/>
    </source>
</evidence>
<evidence type="ECO:0000313" key="5">
    <source>
        <dbReference type="EMBL" id="VEU63480.1"/>
    </source>
</evidence>
<feature type="compositionally biased region" description="Polar residues" evidence="2">
    <location>
        <begin position="137"/>
        <end position="150"/>
    </location>
</feature>
<dbReference type="Pfam" id="PF01732">
    <property type="entry name" value="Mycop_pep_DUF31"/>
    <property type="match status" value="1"/>
</dbReference>
<dbReference type="NCBIfam" id="NF045842">
    <property type="entry name" value="MIP_near_MIB"/>
    <property type="match status" value="1"/>
</dbReference>
<keyword evidence="3" id="KW-0732">Signal</keyword>
<evidence type="ECO:0000256" key="1">
    <source>
        <dbReference type="SAM" id="Coils"/>
    </source>
</evidence>
<dbReference type="PROSITE" id="PS51257">
    <property type="entry name" value="PROKAR_LIPOPROTEIN"/>
    <property type="match status" value="1"/>
</dbReference>
<gene>
    <name evidence="5" type="ORF">NCTC10118_00505</name>
</gene>
<accession>A0A449AEQ3</accession>
<dbReference type="InterPro" id="IPR022381">
    <property type="entry name" value="Uncharacterised_MG067"/>
</dbReference>
<dbReference type="RefSeq" id="WP_129621680.1">
    <property type="nucleotide sequence ID" value="NZ_LR214972.1"/>
</dbReference>
<name>A0A449AEQ3_9BACT</name>
<evidence type="ECO:0000256" key="3">
    <source>
        <dbReference type="SAM" id="SignalP"/>
    </source>
</evidence>
<feature type="domain" description="DUF31" evidence="4">
    <location>
        <begin position="285"/>
        <end position="679"/>
    </location>
</feature>
<evidence type="ECO:0000259" key="4">
    <source>
        <dbReference type="Pfam" id="PF01732"/>
    </source>
</evidence>
<dbReference type="InterPro" id="IPR022382">
    <property type="entry name" value="Mycoplasma_peptidase_DUF31"/>
</dbReference>
<feature type="signal peptide" evidence="3">
    <location>
        <begin position="1"/>
        <end position="19"/>
    </location>
</feature>
<dbReference type="AlphaFoldDB" id="A0A449AEQ3"/>
<reference evidence="5 6" key="1">
    <citation type="submission" date="2019-01" db="EMBL/GenBank/DDBJ databases">
        <authorList>
            <consortium name="Pathogen Informatics"/>
        </authorList>
    </citation>
    <scope>NUCLEOTIDE SEQUENCE [LARGE SCALE GENOMIC DNA]</scope>
    <source>
        <strain evidence="5 6">NCTC10118</strain>
    </source>
</reference>
<keyword evidence="1" id="KW-0175">Coiled coil</keyword>
<dbReference type="EMBL" id="LR214972">
    <property type="protein sequence ID" value="VEU63480.1"/>
    <property type="molecule type" value="Genomic_DNA"/>
</dbReference>
<feature type="compositionally biased region" description="Polar residues" evidence="2">
    <location>
        <begin position="108"/>
        <end position="121"/>
    </location>
</feature>
<evidence type="ECO:0000313" key="6">
    <source>
        <dbReference type="Proteomes" id="UP000289952"/>
    </source>
</evidence>
<feature type="compositionally biased region" description="Low complexity" evidence="2">
    <location>
        <begin position="122"/>
        <end position="136"/>
    </location>
</feature>
<dbReference type="NCBIfam" id="NF045841">
    <property type="entry name" value="Ig_SerProt_MIP"/>
    <property type="match status" value="1"/>
</dbReference>
<proteinExistence type="predicted"/>
<feature type="coiled-coil region" evidence="1">
    <location>
        <begin position="471"/>
        <end position="498"/>
    </location>
</feature>
<feature type="region of interest" description="Disordered" evidence="2">
    <location>
        <begin position="108"/>
        <end position="150"/>
    </location>
</feature>
<sequence length="757" mass="85061">MKKKLNLILGAISTSLPFALIGCTNSQESKPDNGQNSTNNAVENFKTTHAEILAKNQNNITEEDEAKVTAALSAYSLLNEQTKNALTSQKTLLEQLAAKIFNLKQIITPSQDQKDSQTPPKSGNAQGSNNQSQNDQTNPANGETTTNRSASAQLRLDFFVNWNNEQRYDYENNREVEKLKTSHENGLNNSSQYPQNYRSVWQLQKDLDTTQTNKTKFDNLAKSMKLDTFDNNRFKSFTVPSYKEDGTIDGLNIQKKLVIHESDIEYLIAGENQTHGLGLGRTLTNEKYKDIALETFAITVDNQGATSANDPLAGRQYSGTAWILDYELSEDGKYPTKWYLASNLHVIQYLGSDTKNLWLGRVDEDTPLNQTISTKDRLKSEKNSPGVFNEWFTKFKLNLTDPALKDKVKLVYTAVDFLKKDPKDYLSQSQQTEFGEYKEYSDFAVFEIDLTGVSGNSGFEVYSQKPNSNSVANAEEFLKRLTNNYATKQEKQSSLLKESYLKNYDPINIPIANNNANTNKDYLLSLGYPANFGPHIKIPNNISGDRETIIRWVEQYYNIDFGNQMNLWTNEISKNPKWLQINPQTSEATSVEIPSIVGNRLTSHVSTHTFKDKPGVFDAFLSWPLVNNTERPLTVNYNGKLTPLIQMGLGYALANYEGPGGASGSSVRNQKNQLVGIFHSVANFTLLGMAAAFRSEGFDYQGLYGSYNLPQYDLIYGGGKDQASSYREALAKVRPNIKTRLFKNGASATYEEFKFNE</sequence>